<dbReference type="InterPro" id="IPR007741">
    <property type="entry name" value="Ribosomal_mL43/mS25/NADH_DH"/>
</dbReference>
<dbReference type="EMBL" id="BTGB01000003">
    <property type="protein sequence ID" value="GMM45932.1"/>
    <property type="molecule type" value="Genomic_DNA"/>
</dbReference>
<name>A0AAV5R3R4_PICKL</name>
<comment type="caution">
    <text evidence="8">The sequence shown here is derived from an EMBL/GenBank/DDBJ whole genome shotgun (WGS) entry which is preliminary data.</text>
</comment>
<comment type="subcellular location">
    <subcellularLocation>
        <location evidence="1">Mitochondrion</location>
    </subcellularLocation>
</comment>
<evidence type="ECO:0000256" key="6">
    <source>
        <dbReference type="ARBA" id="ARBA00035188"/>
    </source>
</evidence>
<dbReference type="InterPro" id="IPR036249">
    <property type="entry name" value="Thioredoxin-like_sf"/>
</dbReference>
<evidence type="ECO:0000256" key="4">
    <source>
        <dbReference type="ARBA" id="ARBA00023128"/>
    </source>
</evidence>
<proteinExistence type="inferred from homology"/>
<dbReference type="AlphaFoldDB" id="A0AAV5R3R4"/>
<keyword evidence="9" id="KW-1185">Reference proteome</keyword>
<evidence type="ECO:0000313" key="9">
    <source>
        <dbReference type="Proteomes" id="UP001378960"/>
    </source>
</evidence>
<evidence type="ECO:0000256" key="1">
    <source>
        <dbReference type="ARBA" id="ARBA00004173"/>
    </source>
</evidence>
<comment type="similarity">
    <text evidence="2">Belongs to the mitochondrion-specific ribosomal protein mL43 family.</text>
</comment>
<feature type="domain" description="Ribosomal protein/NADH dehydrogenase" evidence="7">
    <location>
        <begin position="33"/>
        <end position="106"/>
    </location>
</feature>
<dbReference type="GO" id="GO:0005762">
    <property type="term" value="C:mitochondrial large ribosomal subunit"/>
    <property type="evidence" value="ECO:0007669"/>
    <property type="project" value="TreeGrafter"/>
</dbReference>
<reference evidence="8 9" key="1">
    <citation type="journal article" date="2023" name="Elife">
        <title>Identification of key yeast species and microbe-microbe interactions impacting larval growth of Drosophila in the wild.</title>
        <authorList>
            <person name="Mure A."/>
            <person name="Sugiura Y."/>
            <person name="Maeda R."/>
            <person name="Honda K."/>
            <person name="Sakurai N."/>
            <person name="Takahashi Y."/>
            <person name="Watada M."/>
            <person name="Katoh T."/>
            <person name="Gotoh A."/>
            <person name="Gotoh Y."/>
            <person name="Taniguchi I."/>
            <person name="Nakamura K."/>
            <person name="Hayashi T."/>
            <person name="Katayama T."/>
            <person name="Uemura T."/>
            <person name="Hattori Y."/>
        </authorList>
    </citation>
    <scope>NUCLEOTIDE SEQUENCE [LARGE SCALE GENOMIC DNA]</scope>
    <source>
        <strain evidence="8 9">PK-24</strain>
    </source>
</reference>
<dbReference type="SMART" id="SM00916">
    <property type="entry name" value="L51_S25_CI-B8"/>
    <property type="match status" value="1"/>
</dbReference>
<dbReference type="Proteomes" id="UP001378960">
    <property type="component" value="Unassembled WGS sequence"/>
</dbReference>
<evidence type="ECO:0000256" key="5">
    <source>
        <dbReference type="ARBA" id="ARBA00023274"/>
    </source>
</evidence>
<dbReference type="PANTHER" id="PTHR21396">
    <property type="entry name" value="39S RIBOSOMAL PROTEIN L43"/>
    <property type="match status" value="1"/>
</dbReference>
<protein>
    <recommendedName>
        <fullName evidence="6">Large ribosomal subunit protein mL43</fullName>
    </recommendedName>
</protein>
<accession>A0AAV5R3R4</accession>
<dbReference type="Gene3D" id="3.40.30.10">
    <property type="entry name" value="Glutaredoxin"/>
    <property type="match status" value="1"/>
</dbReference>
<keyword evidence="4" id="KW-0496">Mitochondrion</keyword>
<keyword evidence="5" id="KW-0687">Ribonucleoprotein</keyword>
<sequence>MVGVSAIQQVSKARNGLGAFILPCKRVTISYCNFGGSSAGVRDFLRLRLGKFAQQYPSVEFHILEKPGKHPVLFGNYSNDLTKQICVRKWNIDVVENKLKLLLNASGKKLSKPKHTVVSQNKSVRGIWSPFYVQPEHRFKI</sequence>
<dbReference type="GO" id="GO:0003735">
    <property type="term" value="F:structural constituent of ribosome"/>
    <property type="evidence" value="ECO:0007669"/>
    <property type="project" value="InterPro"/>
</dbReference>
<dbReference type="GO" id="GO:0032543">
    <property type="term" value="P:mitochondrial translation"/>
    <property type="evidence" value="ECO:0007669"/>
    <property type="project" value="InterPro"/>
</dbReference>
<dbReference type="Pfam" id="PF05047">
    <property type="entry name" value="L51_S25_CI-B8"/>
    <property type="match status" value="1"/>
</dbReference>
<evidence type="ECO:0000259" key="7">
    <source>
        <dbReference type="SMART" id="SM00916"/>
    </source>
</evidence>
<organism evidence="8 9">
    <name type="scientific">Pichia kluyveri</name>
    <name type="common">Yeast</name>
    <dbReference type="NCBI Taxonomy" id="36015"/>
    <lineage>
        <taxon>Eukaryota</taxon>
        <taxon>Fungi</taxon>
        <taxon>Dikarya</taxon>
        <taxon>Ascomycota</taxon>
        <taxon>Saccharomycotina</taxon>
        <taxon>Pichiomycetes</taxon>
        <taxon>Pichiales</taxon>
        <taxon>Pichiaceae</taxon>
        <taxon>Pichia</taxon>
    </lineage>
</organism>
<keyword evidence="3 8" id="KW-0689">Ribosomal protein</keyword>
<dbReference type="InterPro" id="IPR039927">
    <property type="entry name" value="Ribosomal_mL43"/>
</dbReference>
<evidence type="ECO:0000256" key="3">
    <source>
        <dbReference type="ARBA" id="ARBA00022980"/>
    </source>
</evidence>
<dbReference type="SUPFAM" id="SSF52833">
    <property type="entry name" value="Thioredoxin-like"/>
    <property type="match status" value="1"/>
</dbReference>
<gene>
    <name evidence="8" type="ORF">DAPK24_025070</name>
</gene>
<evidence type="ECO:0000256" key="2">
    <source>
        <dbReference type="ARBA" id="ARBA00006073"/>
    </source>
</evidence>
<dbReference type="PANTHER" id="PTHR21396:SF2">
    <property type="entry name" value="LARGE RIBOSOMAL SUBUNIT PROTEIN ML43"/>
    <property type="match status" value="1"/>
</dbReference>
<evidence type="ECO:0000313" key="8">
    <source>
        <dbReference type="EMBL" id="GMM45932.1"/>
    </source>
</evidence>